<feature type="region of interest" description="Disordered" evidence="1">
    <location>
        <begin position="243"/>
        <end position="265"/>
    </location>
</feature>
<evidence type="ECO:0000313" key="3">
    <source>
        <dbReference type="Proteomes" id="UP001153269"/>
    </source>
</evidence>
<organism evidence="2 3">
    <name type="scientific">Pleuronectes platessa</name>
    <name type="common">European plaice</name>
    <dbReference type="NCBI Taxonomy" id="8262"/>
    <lineage>
        <taxon>Eukaryota</taxon>
        <taxon>Metazoa</taxon>
        <taxon>Chordata</taxon>
        <taxon>Craniata</taxon>
        <taxon>Vertebrata</taxon>
        <taxon>Euteleostomi</taxon>
        <taxon>Actinopterygii</taxon>
        <taxon>Neopterygii</taxon>
        <taxon>Teleostei</taxon>
        <taxon>Neoteleostei</taxon>
        <taxon>Acanthomorphata</taxon>
        <taxon>Carangaria</taxon>
        <taxon>Pleuronectiformes</taxon>
        <taxon>Pleuronectoidei</taxon>
        <taxon>Pleuronectidae</taxon>
        <taxon>Pleuronectes</taxon>
    </lineage>
</organism>
<name>A0A9N7VVR8_PLEPL</name>
<evidence type="ECO:0000256" key="1">
    <source>
        <dbReference type="SAM" id="MobiDB-lite"/>
    </source>
</evidence>
<dbReference type="AlphaFoldDB" id="A0A9N7VVR8"/>
<reference evidence="2" key="1">
    <citation type="submission" date="2020-03" db="EMBL/GenBank/DDBJ databases">
        <authorList>
            <person name="Weist P."/>
        </authorList>
    </citation>
    <scope>NUCLEOTIDE SEQUENCE</scope>
</reference>
<feature type="region of interest" description="Disordered" evidence="1">
    <location>
        <begin position="51"/>
        <end position="78"/>
    </location>
</feature>
<feature type="compositionally biased region" description="Basic and acidic residues" evidence="1">
    <location>
        <begin position="51"/>
        <end position="67"/>
    </location>
</feature>
<evidence type="ECO:0000313" key="2">
    <source>
        <dbReference type="EMBL" id="CAB1460267.1"/>
    </source>
</evidence>
<dbReference type="EMBL" id="CADEAL010004469">
    <property type="protein sequence ID" value="CAB1460267.1"/>
    <property type="molecule type" value="Genomic_DNA"/>
</dbReference>
<protein>
    <submittedName>
        <fullName evidence="2">Uncharacterized protein</fullName>
    </submittedName>
</protein>
<comment type="caution">
    <text evidence="2">The sequence shown here is derived from an EMBL/GenBank/DDBJ whole genome shotgun (WGS) entry which is preliminary data.</text>
</comment>
<sequence length="265" mass="28171">MPLKLLPGLYSGVFRHPENRGPDFTADVFHTCTTQREVYCVHTGDKSSALSRREVEQPAAAGRDRKATGSRCQREAANGSEAKISEIAARLSGGFQSINTDCHDDTEMLNVRAKSSFYLSVFAPISSPITCPPPLPLAGLPSLLIVPALWRQSGPNATQSKGGVALQFAVKVEYGGGYSGGSGGAAGEARAGTYESHSLTTAGQKMICHRGTIRAGECVEMMRELLLLLLLLLGEQTTARPLGASRARQRESYGPIVGTDPAIPE</sequence>
<accession>A0A9N7VVR8</accession>
<keyword evidence="3" id="KW-1185">Reference proteome</keyword>
<gene>
    <name evidence="2" type="ORF">PLEPLA_LOCUS48118</name>
</gene>
<dbReference type="Proteomes" id="UP001153269">
    <property type="component" value="Unassembled WGS sequence"/>
</dbReference>
<proteinExistence type="predicted"/>